<name>A0A381ZZF1_9ZZZZ</name>
<sequence length="63" mass="7330">VATDLMSGFYFTEFWNFPLTTFTDIKATIDKRTTWINMSWAGIGDFTWRVPDCEESMGVSHTR</sequence>
<gene>
    <name evidence="1" type="ORF">METZ01_LOCUS147532</name>
</gene>
<dbReference type="AlphaFoldDB" id="A0A381ZZF1"/>
<evidence type="ECO:0000313" key="1">
    <source>
        <dbReference type="EMBL" id="SVA94678.1"/>
    </source>
</evidence>
<feature type="non-terminal residue" evidence="1">
    <location>
        <position position="1"/>
    </location>
</feature>
<proteinExistence type="predicted"/>
<accession>A0A381ZZF1</accession>
<organism evidence="1">
    <name type="scientific">marine metagenome</name>
    <dbReference type="NCBI Taxonomy" id="408172"/>
    <lineage>
        <taxon>unclassified sequences</taxon>
        <taxon>metagenomes</taxon>
        <taxon>ecological metagenomes</taxon>
    </lineage>
</organism>
<dbReference type="EMBL" id="UINC01023299">
    <property type="protein sequence ID" value="SVA94678.1"/>
    <property type="molecule type" value="Genomic_DNA"/>
</dbReference>
<reference evidence="1" key="1">
    <citation type="submission" date="2018-05" db="EMBL/GenBank/DDBJ databases">
        <authorList>
            <person name="Lanie J.A."/>
            <person name="Ng W.-L."/>
            <person name="Kazmierczak K.M."/>
            <person name="Andrzejewski T.M."/>
            <person name="Davidsen T.M."/>
            <person name="Wayne K.J."/>
            <person name="Tettelin H."/>
            <person name="Glass J.I."/>
            <person name="Rusch D."/>
            <person name="Podicherti R."/>
            <person name="Tsui H.-C.T."/>
            <person name="Winkler M.E."/>
        </authorList>
    </citation>
    <scope>NUCLEOTIDE SEQUENCE</scope>
</reference>
<protein>
    <submittedName>
        <fullName evidence="1">Uncharacterized protein</fullName>
    </submittedName>
</protein>